<gene>
    <name evidence="1" type="ORF">ASZ90_005052</name>
</gene>
<proteinExistence type="predicted"/>
<dbReference type="AlphaFoldDB" id="A0A0W8FWE7"/>
<dbReference type="EMBL" id="LNQE01000763">
    <property type="protein sequence ID" value="KUG25129.1"/>
    <property type="molecule type" value="Genomic_DNA"/>
</dbReference>
<evidence type="ECO:0008006" key="2">
    <source>
        <dbReference type="Google" id="ProtNLM"/>
    </source>
</evidence>
<evidence type="ECO:0000313" key="1">
    <source>
        <dbReference type="EMBL" id="KUG25129.1"/>
    </source>
</evidence>
<name>A0A0W8FWE7_9ZZZZ</name>
<comment type="caution">
    <text evidence="1">The sequence shown here is derived from an EMBL/GenBank/DDBJ whole genome shotgun (WGS) entry which is preliminary data.</text>
</comment>
<reference evidence="1" key="1">
    <citation type="journal article" date="2015" name="Proc. Natl. Acad. Sci. U.S.A.">
        <title>Networks of energetic and metabolic interactions define dynamics in microbial communities.</title>
        <authorList>
            <person name="Embree M."/>
            <person name="Liu J.K."/>
            <person name="Al-Bassam M.M."/>
            <person name="Zengler K."/>
        </authorList>
    </citation>
    <scope>NUCLEOTIDE SEQUENCE</scope>
</reference>
<accession>A0A0W8FWE7</accession>
<protein>
    <recommendedName>
        <fullName evidence="2">Outer membrane protein beta-barrel domain-containing protein</fullName>
    </recommendedName>
</protein>
<sequence length="182" mass="20895">MKKYLYIVFMISLSYGQDLSFGLRFEPTLFVTEQANDNSVSFTPYSLYLSAKYSPIEWLSLEIRPGYIWGGDYGGFDLGGFAWINNAFLSNFYFIAGINNHSNEIGNTHHGSGNYIKKMLFTGIGFGYKKDKVLSIDLMYYWTNDKDFAYTTTNTSEGIPKFINKKMNAILKLGFSFYFELL</sequence>
<organism evidence="1">
    <name type="scientific">hydrocarbon metagenome</name>
    <dbReference type="NCBI Taxonomy" id="938273"/>
    <lineage>
        <taxon>unclassified sequences</taxon>
        <taxon>metagenomes</taxon>
        <taxon>ecological metagenomes</taxon>
    </lineage>
</organism>